<dbReference type="PANTHER" id="PTHR30502:SF0">
    <property type="entry name" value="PHOSPHOENOLPYRUVATE CARBOXYLASE FAMILY PROTEIN"/>
    <property type="match status" value="1"/>
</dbReference>
<dbReference type="Pfam" id="PF03328">
    <property type="entry name" value="HpcH_HpaI"/>
    <property type="match status" value="1"/>
</dbReference>
<accession>A0A1I4CMH4</accession>
<dbReference type="InterPro" id="IPR015813">
    <property type="entry name" value="Pyrv/PenolPyrv_kinase-like_dom"/>
</dbReference>
<dbReference type="PANTHER" id="PTHR30502">
    <property type="entry name" value="2-KETO-3-DEOXY-L-RHAMNONATE ALDOLASE"/>
    <property type="match status" value="1"/>
</dbReference>
<dbReference type="GO" id="GO:0046872">
    <property type="term" value="F:metal ion binding"/>
    <property type="evidence" value="ECO:0007669"/>
    <property type="project" value="UniProtKB-KW"/>
</dbReference>
<dbReference type="InterPro" id="IPR005000">
    <property type="entry name" value="Aldolase/citrate-lyase_domain"/>
</dbReference>
<sequence length="251" mass="26651">MANGVKAAWAAGKPVVNGWLAIPSGFTAEVMAQAGWDSLTVDIQHGVQDYMSMVACFQGMQPHGVTPMVRVPWNEPGIIGKVLDGGAKGVICPMVNTEKEARDLVSFCRYPPKGTRSFGPIRSGIYGAAADTDAANDDVLVIPMIETKTALDNLEAIVRVPGVDAIYIGPSDLSLSLGMAPLQDRREPEFLAVLDRIRTTAQAAGVKVGIHTMTGQYSKEMFERGFNLATIMNDSGLMLTAAKAQVAVAKG</sequence>
<keyword evidence="3" id="KW-0456">Lyase</keyword>
<dbReference type="STRING" id="1123062.SAMN02745775_10830"/>
<dbReference type="InterPro" id="IPR050251">
    <property type="entry name" value="HpcH-HpaI_aldolase"/>
</dbReference>
<protein>
    <submittedName>
        <fullName evidence="5">4-hydroxy-2-oxoheptanedioate aldolase</fullName>
    </submittedName>
</protein>
<name>A0A1I4CMH4_9PROT</name>
<comment type="similarity">
    <text evidence="1">Belongs to the HpcH/HpaI aldolase family.</text>
</comment>
<organism evidence="5 6">
    <name type="scientific">Falsiroseomonas stagni DSM 19981</name>
    <dbReference type="NCBI Taxonomy" id="1123062"/>
    <lineage>
        <taxon>Bacteria</taxon>
        <taxon>Pseudomonadati</taxon>
        <taxon>Pseudomonadota</taxon>
        <taxon>Alphaproteobacteria</taxon>
        <taxon>Acetobacterales</taxon>
        <taxon>Roseomonadaceae</taxon>
        <taxon>Falsiroseomonas</taxon>
    </lineage>
</organism>
<keyword evidence="2" id="KW-0479">Metal-binding</keyword>
<evidence type="ECO:0000259" key="4">
    <source>
        <dbReference type="Pfam" id="PF03328"/>
    </source>
</evidence>
<feature type="domain" description="HpcH/HpaI aldolase/citrate lyase" evidence="4">
    <location>
        <begin position="27"/>
        <end position="228"/>
    </location>
</feature>
<dbReference type="GO" id="GO:0016832">
    <property type="term" value="F:aldehyde-lyase activity"/>
    <property type="evidence" value="ECO:0007669"/>
    <property type="project" value="TreeGrafter"/>
</dbReference>
<gene>
    <name evidence="5" type="ORF">SAMN02745775_10830</name>
</gene>
<keyword evidence="6" id="KW-1185">Reference proteome</keyword>
<dbReference type="Proteomes" id="UP000199473">
    <property type="component" value="Unassembled WGS sequence"/>
</dbReference>
<dbReference type="EMBL" id="FOSQ01000008">
    <property type="protein sequence ID" value="SFK82492.1"/>
    <property type="molecule type" value="Genomic_DNA"/>
</dbReference>
<evidence type="ECO:0000313" key="5">
    <source>
        <dbReference type="EMBL" id="SFK82492.1"/>
    </source>
</evidence>
<evidence type="ECO:0000256" key="3">
    <source>
        <dbReference type="ARBA" id="ARBA00023239"/>
    </source>
</evidence>
<dbReference type="GO" id="GO:0005737">
    <property type="term" value="C:cytoplasm"/>
    <property type="evidence" value="ECO:0007669"/>
    <property type="project" value="TreeGrafter"/>
</dbReference>
<evidence type="ECO:0000313" key="6">
    <source>
        <dbReference type="Proteomes" id="UP000199473"/>
    </source>
</evidence>
<dbReference type="OrthoDB" id="9802624at2"/>
<dbReference type="Gene3D" id="3.20.20.60">
    <property type="entry name" value="Phosphoenolpyruvate-binding domains"/>
    <property type="match status" value="1"/>
</dbReference>
<evidence type="ECO:0000256" key="1">
    <source>
        <dbReference type="ARBA" id="ARBA00005568"/>
    </source>
</evidence>
<reference evidence="5 6" key="1">
    <citation type="submission" date="2016-10" db="EMBL/GenBank/DDBJ databases">
        <authorList>
            <person name="de Groot N.N."/>
        </authorList>
    </citation>
    <scope>NUCLEOTIDE SEQUENCE [LARGE SCALE GENOMIC DNA]</scope>
    <source>
        <strain evidence="5 6">DSM 19981</strain>
    </source>
</reference>
<proteinExistence type="inferred from homology"/>
<dbReference type="InterPro" id="IPR040442">
    <property type="entry name" value="Pyrv_kinase-like_dom_sf"/>
</dbReference>
<evidence type="ECO:0000256" key="2">
    <source>
        <dbReference type="ARBA" id="ARBA00022723"/>
    </source>
</evidence>
<dbReference type="AlphaFoldDB" id="A0A1I4CMH4"/>
<dbReference type="RefSeq" id="WP_092961492.1">
    <property type="nucleotide sequence ID" value="NZ_FOSQ01000008.1"/>
</dbReference>
<dbReference type="SUPFAM" id="SSF51621">
    <property type="entry name" value="Phosphoenolpyruvate/pyruvate domain"/>
    <property type="match status" value="1"/>
</dbReference>